<proteinExistence type="inferred from homology"/>
<comment type="caution">
    <text evidence="3">The sequence shown here is derived from an EMBL/GenBank/DDBJ whole genome shotgun (WGS) entry which is preliminary data.</text>
</comment>
<name>A0ABP9WIS4_9MICO</name>
<evidence type="ECO:0000313" key="3">
    <source>
        <dbReference type="EMBL" id="GAA5519744.1"/>
    </source>
</evidence>
<dbReference type="EMBL" id="BAABRR010000013">
    <property type="protein sequence ID" value="GAA5519744.1"/>
    <property type="molecule type" value="Genomic_DNA"/>
</dbReference>
<accession>A0ABP9WIS4</accession>
<keyword evidence="4" id="KW-1185">Reference proteome</keyword>
<dbReference type="PANTHER" id="PTHR35174">
    <property type="entry name" value="BLL7171 PROTEIN-RELATED"/>
    <property type="match status" value="1"/>
</dbReference>
<dbReference type="InterPro" id="IPR005545">
    <property type="entry name" value="YCII"/>
</dbReference>
<sequence length="117" mass="12663">MPLFHLAMYYEQGSGEVPPDLDQIMAEVDALNDDLRDAGAWVTAAGFEPAPQARVVTALPDGAETTDGPYLATAEHQGGFWLIHARSMGDAIIWAERASRALRLPVEVRACAPEKES</sequence>
<organism evidence="3 4">
    <name type="scientific">Demequina sediminis</name>
    <dbReference type="NCBI Taxonomy" id="1930058"/>
    <lineage>
        <taxon>Bacteria</taxon>
        <taxon>Bacillati</taxon>
        <taxon>Actinomycetota</taxon>
        <taxon>Actinomycetes</taxon>
        <taxon>Micrococcales</taxon>
        <taxon>Demequinaceae</taxon>
        <taxon>Demequina</taxon>
    </lineage>
</organism>
<dbReference type="PANTHER" id="PTHR35174:SF3">
    <property type="entry name" value="BLL7171 PROTEIN"/>
    <property type="match status" value="1"/>
</dbReference>
<dbReference type="SUPFAM" id="SSF54909">
    <property type="entry name" value="Dimeric alpha+beta barrel"/>
    <property type="match status" value="1"/>
</dbReference>
<dbReference type="RefSeq" id="WP_286215449.1">
    <property type="nucleotide sequence ID" value="NZ_AP027736.1"/>
</dbReference>
<evidence type="ECO:0000259" key="2">
    <source>
        <dbReference type="Pfam" id="PF03795"/>
    </source>
</evidence>
<gene>
    <name evidence="3" type="ORF">Lsed01_02199</name>
</gene>
<comment type="similarity">
    <text evidence="1">Belongs to the YciI family.</text>
</comment>
<dbReference type="InterPro" id="IPR011008">
    <property type="entry name" value="Dimeric_a/b-barrel"/>
</dbReference>
<protein>
    <recommendedName>
        <fullName evidence="2">YCII-related domain-containing protein</fullName>
    </recommendedName>
</protein>
<dbReference type="Pfam" id="PF03795">
    <property type="entry name" value="YCII"/>
    <property type="match status" value="1"/>
</dbReference>
<evidence type="ECO:0000256" key="1">
    <source>
        <dbReference type="ARBA" id="ARBA00007689"/>
    </source>
</evidence>
<evidence type="ECO:0000313" key="4">
    <source>
        <dbReference type="Proteomes" id="UP001426770"/>
    </source>
</evidence>
<dbReference type="Proteomes" id="UP001426770">
    <property type="component" value="Unassembled WGS sequence"/>
</dbReference>
<feature type="domain" description="YCII-related" evidence="2">
    <location>
        <begin position="8"/>
        <end position="99"/>
    </location>
</feature>
<dbReference type="Gene3D" id="3.30.70.1060">
    <property type="entry name" value="Dimeric alpha+beta barrel"/>
    <property type="match status" value="1"/>
</dbReference>
<reference evidence="3 4" key="1">
    <citation type="submission" date="2024-02" db="EMBL/GenBank/DDBJ databases">
        <title>Lysinimicrobium sediminis NBRC 112286.</title>
        <authorList>
            <person name="Ichikawa N."/>
            <person name="Katano-Makiyama Y."/>
            <person name="Hidaka K."/>
        </authorList>
    </citation>
    <scope>NUCLEOTIDE SEQUENCE [LARGE SCALE GENOMIC DNA]</scope>
    <source>
        <strain evidence="3 4">NBRC 112286</strain>
    </source>
</reference>